<dbReference type="InterPro" id="IPR023393">
    <property type="entry name" value="START-like_dom_sf"/>
</dbReference>
<reference evidence="1" key="1">
    <citation type="submission" date="2015-07" db="EMBL/GenBank/DDBJ databases">
        <title>Adaptation to a free-living lifestyle via gene acquisitions in the diplomonad Trepomonas sp. PC1.</title>
        <authorList>
            <person name="Xu F."/>
            <person name="Jerlstrom-Hultqvist J."/>
            <person name="Kolisko M."/>
            <person name="Simpson A.G.B."/>
            <person name="Roger A.J."/>
            <person name="Svard S.G."/>
            <person name="Andersson J.O."/>
        </authorList>
    </citation>
    <scope>NUCLEOTIDE SEQUENCE</scope>
    <source>
        <strain evidence="1">PC1</strain>
    </source>
</reference>
<sequence>MIQVIDEKSQHLQEIIASWHYLGKHTYRKHVIAQQFVQEGNKFHGIYGEIMINAPLETVLEAFIGFGQVDEKSPLQVQKSTICQKFYFCSEEDKRRHDMVVNKQGPYESFYFVTHNVTRSPVALIVSHRDAVVFSVMRFVTQKKAYLYSIEYGYPKQMEGVVRVLFDTQLVELEEIEPNKVKINQYVLCNPKGMIPAWVMNAALDERNNVLLLLKGFCEGEIKPEYGIYK</sequence>
<dbReference type="Gene3D" id="3.30.530.20">
    <property type="match status" value="1"/>
</dbReference>
<proteinExistence type="predicted"/>
<name>A0A146K3E8_9EUKA</name>
<accession>A0A146K3E8</accession>
<gene>
    <name evidence="1" type="ORF">TPC1_17235</name>
</gene>
<dbReference type="AlphaFoldDB" id="A0A146K3E8"/>
<protein>
    <recommendedName>
        <fullName evidence="2">START domain-containing protein</fullName>
    </recommendedName>
</protein>
<evidence type="ECO:0008006" key="2">
    <source>
        <dbReference type="Google" id="ProtNLM"/>
    </source>
</evidence>
<evidence type="ECO:0000313" key="1">
    <source>
        <dbReference type="EMBL" id="JAP91217.1"/>
    </source>
</evidence>
<organism evidence="1">
    <name type="scientific">Trepomonas sp. PC1</name>
    <dbReference type="NCBI Taxonomy" id="1076344"/>
    <lineage>
        <taxon>Eukaryota</taxon>
        <taxon>Metamonada</taxon>
        <taxon>Diplomonadida</taxon>
        <taxon>Hexamitidae</taxon>
        <taxon>Hexamitinae</taxon>
        <taxon>Trepomonas</taxon>
    </lineage>
</organism>
<dbReference type="EMBL" id="GDID01005389">
    <property type="protein sequence ID" value="JAP91217.1"/>
    <property type="molecule type" value="Transcribed_RNA"/>
</dbReference>
<dbReference type="SUPFAM" id="SSF55961">
    <property type="entry name" value="Bet v1-like"/>
    <property type="match status" value="1"/>
</dbReference>